<evidence type="ECO:0000256" key="5">
    <source>
        <dbReference type="SAM" id="Phobius"/>
    </source>
</evidence>
<dbReference type="GO" id="GO:0008270">
    <property type="term" value="F:zinc ion binding"/>
    <property type="evidence" value="ECO:0007669"/>
    <property type="project" value="UniProtKB-KW"/>
</dbReference>
<dbReference type="InterPro" id="IPR013083">
    <property type="entry name" value="Znf_RING/FYVE/PHD"/>
</dbReference>
<feature type="region of interest" description="Disordered" evidence="4">
    <location>
        <begin position="102"/>
        <end position="123"/>
    </location>
</feature>
<keyword evidence="5" id="KW-0812">Transmembrane</keyword>
<dbReference type="PANTHER" id="PTHR46158">
    <property type="entry name" value="OS02G0165000 PROTEIN"/>
    <property type="match status" value="1"/>
</dbReference>
<evidence type="ECO:0000256" key="3">
    <source>
        <dbReference type="ARBA" id="ARBA00022833"/>
    </source>
</evidence>
<dbReference type="PROSITE" id="PS51292">
    <property type="entry name" value="ZF_RING_CH"/>
    <property type="match status" value="1"/>
</dbReference>
<evidence type="ECO:0000259" key="6">
    <source>
        <dbReference type="PROSITE" id="PS51292"/>
    </source>
</evidence>
<feature type="transmembrane region" description="Helical" evidence="5">
    <location>
        <begin position="387"/>
        <end position="409"/>
    </location>
</feature>
<dbReference type="GeneID" id="105171447"/>
<keyword evidence="1" id="KW-0479">Metal-binding</keyword>
<dbReference type="FunCoup" id="A0A6I9TXE5">
    <property type="interactions" value="1389"/>
</dbReference>
<dbReference type="PANTHER" id="PTHR46158:SF11">
    <property type="entry name" value="ZINC FINGER PROTEIN"/>
    <property type="match status" value="1"/>
</dbReference>
<feature type="domain" description="RING-CH-type" evidence="6">
    <location>
        <begin position="215"/>
        <end position="276"/>
    </location>
</feature>
<dbReference type="InParanoid" id="A0A6I9TXE5"/>
<evidence type="ECO:0000256" key="2">
    <source>
        <dbReference type="ARBA" id="ARBA00022771"/>
    </source>
</evidence>
<keyword evidence="7" id="KW-1185">Reference proteome</keyword>
<dbReference type="SUPFAM" id="SSF57850">
    <property type="entry name" value="RING/U-box"/>
    <property type="match status" value="1"/>
</dbReference>
<evidence type="ECO:0000256" key="4">
    <source>
        <dbReference type="SAM" id="MobiDB-lite"/>
    </source>
</evidence>
<feature type="transmembrane region" description="Helical" evidence="5">
    <location>
        <begin position="360"/>
        <end position="380"/>
    </location>
</feature>
<keyword evidence="2" id="KW-0863">Zinc-finger</keyword>
<organism evidence="7 8">
    <name type="scientific">Sesamum indicum</name>
    <name type="common">Oriental sesame</name>
    <name type="synonym">Sesamum orientale</name>
    <dbReference type="NCBI Taxonomy" id="4182"/>
    <lineage>
        <taxon>Eukaryota</taxon>
        <taxon>Viridiplantae</taxon>
        <taxon>Streptophyta</taxon>
        <taxon>Embryophyta</taxon>
        <taxon>Tracheophyta</taxon>
        <taxon>Spermatophyta</taxon>
        <taxon>Magnoliopsida</taxon>
        <taxon>eudicotyledons</taxon>
        <taxon>Gunneridae</taxon>
        <taxon>Pentapetalae</taxon>
        <taxon>asterids</taxon>
        <taxon>lamiids</taxon>
        <taxon>Lamiales</taxon>
        <taxon>Pedaliaceae</taxon>
        <taxon>Sesamum</taxon>
    </lineage>
</organism>
<feature type="compositionally biased region" description="Basic and acidic residues" evidence="4">
    <location>
        <begin position="1"/>
        <end position="20"/>
    </location>
</feature>
<proteinExistence type="predicted"/>
<gene>
    <name evidence="8" type="primary">LOC105171447</name>
</gene>
<feature type="transmembrane region" description="Helical" evidence="5">
    <location>
        <begin position="333"/>
        <end position="354"/>
    </location>
</feature>
<dbReference type="AlphaFoldDB" id="A0A6I9TXE5"/>
<feature type="compositionally biased region" description="Polar residues" evidence="4">
    <location>
        <begin position="44"/>
        <end position="54"/>
    </location>
</feature>
<evidence type="ECO:0000313" key="7">
    <source>
        <dbReference type="Proteomes" id="UP000504604"/>
    </source>
</evidence>
<dbReference type="RefSeq" id="XP_011090868.1">
    <property type="nucleotide sequence ID" value="XM_011092566.2"/>
</dbReference>
<dbReference type="SMART" id="SM00744">
    <property type="entry name" value="RINGv"/>
    <property type="match status" value="1"/>
</dbReference>
<dbReference type="Pfam" id="PF12906">
    <property type="entry name" value="RINGv"/>
    <property type="match status" value="1"/>
</dbReference>
<dbReference type="KEGG" id="sind:105171447"/>
<feature type="region of interest" description="Disordered" evidence="4">
    <location>
        <begin position="193"/>
        <end position="214"/>
    </location>
</feature>
<dbReference type="OrthoDB" id="435038at2759"/>
<name>A0A6I9TXE5_SESIN</name>
<keyword evidence="5" id="KW-0472">Membrane</keyword>
<accession>A0A6I9TXE5</accession>
<dbReference type="Gramene" id="SIN_1010132.t">
    <property type="protein sequence ID" value="SIN_1010132.t"/>
    <property type="gene ID" value="SIN_1010132"/>
</dbReference>
<reference evidence="8" key="1">
    <citation type="submission" date="2025-08" db="UniProtKB">
        <authorList>
            <consortium name="RefSeq"/>
        </authorList>
    </citation>
    <scope>IDENTIFICATION</scope>
</reference>
<dbReference type="Proteomes" id="UP000504604">
    <property type="component" value="Linkage group LG10"/>
</dbReference>
<dbReference type="InterPro" id="IPR011016">
    <property type="entry name" value="Znf_RING-CH"/>
</dbReference>
<protein>
    <submittedName>
        <fullName evidence="8">Uncharacterized protein LOC105171447 isoform X1</fullName>
    </submittedName>
</protein>
<feature type="region of interest" description="Disordered" evidence="4">
    <location>
        <begin position="1"/>
        <end position="70"/>
    </location>
</feature>
<dbReference type="Gene3D" id="3.30.40.10">
    <property type="entry name" value="Zinc/RING finger domain, C3HC4 (zinc finger)"/>
    <property type="match status" value="1"/>
</dbReference>
<keyword evidence="3" id="KW-0862">Zinc</keyword>
<dbReference type="CDD" id="cd16495">
    <property type="entry name" value="RING_CH-C4HC3_MARCH"/>
    <property type="match status" value="1"/>
</dbReference>
<evidence type="ECO:0000313" key="8">
    <source>
        <dbReference type="RefSeq" id="XP_011090868.1"/>
    </source>
</evidence>
<keyword evidence="5" id="KW-1133">Transmembrane helix</keyword>
<feature type="compositionally biased region" description="Low complexity" evidence="4">
    <location>
        <begin position="102"/>
        <end position="113"/>
    </location>
</feature>
<sequence>MESPKADKLDNNAGTEHKATEAPSTVTSQADSDDMEARNMVVNPGSSKRSSDLTLQIPPRPAGLSGSRSGKYSLHSPGVVSGSSPTGGFLRAFSFKKRSTGSDSIRSSLLSSDPKVTPESPEFSNRATTLNWKRCTSLPVTPASNLSPHIIVPASASEGKRPHTGESQATVSRSLSVPGRNVFIVRSQSFAARENHAPETDGDQITPGPVHEDQEIPEEEAVCRICLDTCEERNTFKMECLCKGALKLVHEDCAIKWFSLKGNRECEVCGKEVSNLPVTLLRVANAASRENRETNQQNTMSAWQDFVVLVLISTICYFFFLEQLLIQEMKNQALILAAPFSFTLALTASIFAVVLAIKEYIWTFAALEFALVALTLHFFYTLLHLPPIYAILISSFLGLGIAVLLNSLYMKVFSWRVHVPQSSNPA</sequence>
<feature type="transmembrane region" description="Helical" evidence="5">
    <location>
        <begin position="302"/>
        <end position="321"/>
    </location>
</feature>
<evidence type="ECO:0000256" key="1">
    <source>
        <dbReference type="ARBA" id="ARBA00022723"/>
    </source>
</evidence>